<sequence length="102" mass="12459">MQPERYEVGAMTELERIERLEKLYEHIYHEFEIIELNTSKLVNVLLRYFPKSAEYRRELEGKIFNYRGLLSLHEDDIQGLKKNYHTHTDRDLPFRKSFKDIL</sequence>
<accession>A0A6M3KKW0</accession>
<reference evidence="2" key="1">
    <citation type="submission" date="2020-03" db="EMBL/GenBank/DDBJ databases">
        <title>The deep terrestrial virosphere.</title>
        <authorList>
            <person name="Holmfeldt K."/>
            <person name="Nilsson E."/>
            <person name="Simone D."/>
            <person name="Lopez-Fernandez M."/>
            <person name="Wu X."/>
            <person name="de Brujin I."/>
            <person name="Lundin D."/>
            <person name="Andersson A."/>
            <person name="Bertilsson S."/>
            <person name="Dopson M."/>
        </authorList>
    </citation>
    <scope>NUCLEOTIDE SEQUENCE</scope>
    <source>
        <strain evidence="2">MM415A00374</strain>
        <strain evidence="1">MM415B00446</strain>
    </source>
</reference>
<organism evidence="2">
    <name type="scientific">viral metagenome</name>
    <dbReference type="NCBI Taxonomy" id="1070528"/>
    <lineage>
        <taxon>unclassified sequences</taxon>
        <taxon>metagenomes</taxon>
        <taxon>organismal metagenomes</taxon>
    </lineage>
</organism>
<dbReference type="EMBL" id="MT142494">
    <property type="protein sequence ID" value="QJA82689.1"/>
    <property type="molecule type" value="Genomic_DNA"/>
</dbReference>
<dbReference type="EMBL" id="MT141530">
    <property type="protein sequence ID" value="QJA65038.1"/>
    <property type="molecule type" value="Genomic_DNA"/>
</dbReference>
<protein>
    <submittedName>
        <fullName evidence="2">Uncharacterized protein</fullName>
    </submittedName>
</protein>
<evidence type="ECO:0000313" key="2">
    <source>
        <dbReference type="EMBL" id="QJA82689.1"/>
    </source>
</evidence>
<name>A0A6M3KKW0_9ZZZZ</name>
<evidence type="ECO:0000313" key="1">
    <source>
        <dbReference type="EMBL" id="QJA65038.1"/>
    </source>
</evidence>
<gene>
    <name evidence="2" type="ORF">MM415A00374_0001</name>
    <name evidence="1" type="ORF">MM415B00446_0062</name>
</gene>
<proteinExistence type="predicted"/>
<dbReference type="AlphaFoldDB" id="A0A6M3KKW0"/>